<dbReference type="GO" id="GO:0004180">
    <property type="term" value="F:carboxypeptidase activity"/>
    <property type="evidence" value="ECO:0007669"/>
    <property type="project" value="UniProtKB-KW"/>
</dbReference>
<dbReference type="EMBL" id="CP001819">
    <property type="protein sequence ID" value="ACZ20911.1"/>
    <property type="molecule type" value="Genomic_DNA"/>
</dbReference>
<name>D1BCR3_SANKS</name>
<dbReference type="STRING" id="446469.Sked_09610"/>
<dbReference type="InterPro" id="IPR052179">
    <property type="entry name" value="DD-CPase-like"/>
</dbReference>
<feature type="compositionally biased region" description="Basic and acidic residues" evidence="1">
    <location>
        <begin position="18"/>
        <end position="29"/>
    </location>
</feature>
<feature type="compositionally biased region" description="Low complexity" evidence="1">
    <location>
        <begin position="36"/>
        <end position="47"/>
    </location>
</feature>
<feature type="domain" description="D-alanyl-D-alanine carboxypeptidase-like core" evidence="2">
    <location>
        <begin position="178"/>
        <end position="287"/>
    </location>
</feature>
<feature type="region of interest" description="Disordered" evidence="1">
    <location>
        <begin position="1"/>
        <end position="48"/>
    </location>
</feature>
<dbReference type="CDD" id="cd14814">
    <property type="entry name" value="Peptidase_M15"/>
    <property type="match status" value="1"/>
</dbReference>
<evidence type="ECO:0000313" key="4">
    <source>
        <dbReference type="Proteomes" id="UP000000322"/>
    </source>
</evidence>
<evidence type="ECO:0000259" key="2">
    <source>
        <dbReference type="Pfam" id="PF02557"/>
    </source>
</evidence>
<evidence type="ECO:0000256" key="1">
    <source>
        <dbReference type="SAM" id="MobiDB-lite"/>
    </source>
</evidence>
<proteinExistence type="predicted"/>
<dbReference type="HOGENOM" id="CLU_1003906_0_0_11"/>
<keyword evidence="3" id="KW-0121">Carboxypeptidase</keyword>
<dbReference type="InterPro" id="IPR009045">
    <property type="entry name" value="Zn_M74/Hedgehog-like"/>
</dbReference>
<dbReference type="eggNOG" id="COG1876">
    <property type="taxonomic scope" value="Bacteria"/>
</dbReference>
<evidence type="ECO:0000313" key="3">
    <source>
        <dbReference type="EMBL" id="ACZ20911.1"/>
    </source>
</evidence>
<dbReference type="Gene3D" id="3.30.1380.10">
    <property type="match status" value="1"/>
</dbReference>
<organism evidence="3 4">
    <name type="scientific">Sanguibacter keddieii (strain ATCC 51767 / DSM 10542 / NCFB 3025 / ST-74)</name>
    <dbReference type="NCBI Taxonomy" id="446469"/>
    <lineage>
        <taxon>Bacteria</taxon>
        <taxon>Bacillati</taxon>
        <taxon>Actinomycetota</taxon>
        <taxon>Actinomycetes</taxon>
        <taxon>Micrococcales</taxon>
        <taxon>Sanguibacteraceae</taxon>
        <taxon>Sanguibacter</taxon>
    </lineage>
</organism>
<keyword evidence="4" id="KW-1185">Reference proteome</keyword>
<keyword evidence="3" id="KW-0378">Hydrolase</keyword>
<dbReference type="SUPFAM" id="SSF55166">
    <property type="entry name" value="Hedgehog/DD-peptidase"/>
    <property type="match status" value="1"/>
</dbReference>
<reference evidence="3 4" key="1">
    <citation type="journal article" date="2009" name="Stand. Genomic Sci.">
        <title>Complete genome sequence of Sanguibacter keddieii type strain (ST-74).</title>
        <authorList>
            <person name="Ivanova N."/>
            <person name="Sikorski J."/>
            <person name="Sims D."/>
            <person name="Brettin T."/>
            <person name="Detter J.C."/>
            <person name="Han C."/>
            <person name="Lapidus A."/>
            <person name="Copeland A."/>
            <person name="Glavina Del Rio T."/>
            <person name="Nolan M."/>
            <person name="Chen F."/>
            <person name="Lucas S."/>
            <person name="Tice H."/>
            <person name="Cheng J.F."/>
            <person name="Bruce D."/>
            <person name="Goodwin L."/>
            <person name="Pitluck S."/>
            <person name="Pati A."/>
            <person name="Mavromatis K."/>
            <person name="Chen A."/>
            <person name="Palaniappan K."/>
            <person name="D'haeseleer P."/>
            <person name="Chain P."/>
            <person name="Bristow J."/>
            <person name="Eisen J.A."/>
            <person name="Markowitz V."/>
            <person name="Hugenholtz P."/>
            <person name="Goker M."/>
            <person name="Pukall R."/>
            <person name="Klenk H.P."/>
            <person name="Kyrpides N.C."/>
        </authorList>
    </citation>
    <scope>NUCLEOTIDE SEQUENCE [LARGE SCALE GENOMIC DNA]</scope>
    <source>
        <strain evidence="4">ATCC 51767 / DSM 10542 / NCFB 3025 / ST-74</strain>
    </source>
</reference>
<dbReference type="GO" id="GO:0006508">
    <property type="term" value="P:proteolysis"/>
    <property type="evidence" value="ECO:0007669"/>
    <property type="project" value="InterPro"/>
</dbReference>
<dbReference type="Pfam" id="PF02557">
    <property type="entry name" value="VanY"/>
    <property type="match status" value="1"/>
</dbReference>
<dbReference type="InterPro" id="IPR003709">
    <property type="entry name" value="VanY-like_core_dom"/>
</dbReference>
<sequence>MEQQSDLNAGDAPLSRRALREAAERESRRPARTRRTSAPTAPSAQSANHRWIPRAAVLTSLAVATIAVPVSAGAGSASTELQAESLDAAAPVVELPDAPAEAVGPTATSVLATGSGGSTVPASLAQSVPTEERTVAAASRSEDRTSLTASGCDIMTMPSGSNGNLSQDGLCELWGTGKYVRADAADALTALNEAYKAAWGESMLITDGYRTLASQVSLKGSKGGLAATPGKSEHGWGLAVDLNSATYSPPAKFSWLKENAPKYGWDNPAWARPGGSGAYEPWHWEFTEGVEGRS</sequence>
<dbReference type="PANTHER" id="PTHR34385">
    <property type="entry name" value="D-ALANYL-D-ALANINE CARBOXYPEPTIDASE"/>
    <property type="match status" value="1"/>
</dbReference>
<dbReference type="PANTHER" id="PTHR34385:SF1">
    <property type="entry name" value="PEPTIDOGLYCAN L-ALANYL-D-GLUTAMATE ENDOPEPTIDASE CWLK"/>
    <property type="match status" value="1"/>
</dbReference>
<keyword evidence="3" id="KW-0645">Protease</keyword>
<dbReference type="KEGG" id="ske:Sked_09610"/>
<accession>D1BCR3</accession>
<dbReference type="Proteomes" id="UP000000322">
    <property type="component" value="Chromosome"/>
</dbReference>
<protein>
    <submittedName>
        <fullName evidence="3">D-alanyl-D-alanine carboxypeptidase</fullName>
    </submittedName>
</protein>
<dbReference type="AlphaFoldDB" id="D1BCR3"/>
<gene>
    <name evidence="3" type="ordered locus">Sked_09610</name>
</gene>